<accession>A0A5J9UKV4</accession>
<dbReference type="Proteomes" id="UP000324897">
    <property type="component" value="Chromosome 2"/>
</dbReference>
<dbReference type="PANTHER" id="PTHR11709">
    <property type="entry name" value="MULTI-COPPER OXIDASE"/>
    <property type="match status" value="1"/>
</dbReference>
<sequence length="266" mass="29801">MQIMKTWSFFSGISAGIVFFFTAVALPPVAAAVIEHTFVSQMNMTHLCKETLVTVVNGQLPGPAIDLREGDSVAVHVINKSPYNITIHWHGVKQWLNCWYDGVPMITQRPILPNTEFTYRFNVSGQEGTLWWHAHVPLLRVTLHGALIIRPRDGPSSYLFPKPDKEVRIIIGEWWDKNLTGVHMNMTNGFFDDFNSASTINGKLGDLFNCSGKPLFYITHVPKSKMTLFDLLKGPTKFQVPEIKGSFESTTLAIRSQSMGCGCSQL</sequence>
<dbReference type="EMBL" id="RWGY01000013">
    <property type="protein sequence ID" value="TVU23928.1"/>
    <property type="molecule type" value="Genomic_DNA"/>
</dbReference>
<dbReference type="AlphaFoldDB" id="A0A5J9UKV4"/>
<dbReference type="Gramene" id="TVU23928">
    <property type="protein sequence ID" value="TVU23928"/>
    <property type="gene ID" value="EJB05_26316"/>
</dbReference>
<evidence type="ECO:0000259" key="2">
    <source>
        <dbReference type="Pfam" id="PF07732"/>
    </source>
</evidence>
<evidence type="ECO:0000313" key="4">
    <source>
        <dbReference type="Proteomes" id="UP000324897"/>
    </source>
</evidence>
<feature type="non-terminal residue" evidence="3">
    <location>
        <position position="1"/>
    </location>
</feature>
<dbReference type="InterPro" id="IPR011707">
    <property type="entry name" value="Cu-oxidase-like_N"/>
</dbReference>
<gene>
    <name evidence="3" type="ORF">EJB05_26316</name>
</gene>
<keyword evidence="4" id="KW-1185">Reference proteome</keyword>
<dbReference type="PANTHER" id="PTHR11709:SF512">
    <property type="entry name" value="LACCASE"/>
    <property type="match status" value="1"/>
</dbReference>
<evidence type="ECO:0000313" key="3">
    <source>
        <dbReference type="EMBL" id="TVU23928.1"/>
    </source>
</evidence>
<dbReference type="OrthoDB" id="679880at2759"/>
<comment type="caution">
    <text evidence="3">The sequence shown here is derived from an EMBL/GenBank/DDBJ whole genome shotgun (WGS) entry which is preliminary data.</text>
</comment>
<dbReference type="Gene3D" id="2.60.40.420">
    <property type="entry name" value="Cupredoxins - blue copper proteins"/>
    <property type="match status" value="1"/>
</dbReference>
<protein>
    <recommendedName>
        <fullName evidence="2">Plastocyanin-like domain-containing protein</fullName>
    </recommendedName>
</protein>
<dbReference type="InterPro" id="IPR008972">
    <property type="entry name" value="Cupredoxin"/>
</dbReference>
<dbReference type="InterPro" id="IPR045087">
    <property type="entry name" value="Cu-oxidase_fam"/>
</dbReference>
<reference evidence="3 4" key="1">
    <citation type="journal article" date="2019" name="Sci. Rep.">
        <title>A high-quality genome of Eragrostis curvula grass provides insights into Poaceae evolution and supports new strategies to enhance forage quality.</title>
        <authorList>
            <person name="Carballo J."/>
            <person name="Santos B.A.C.M."/>
            <person name="Zappacosta D."/>
            <person name="Garbus I."/>
            <person name="Selva J.P."/>
            <person name="Gallo C.A."/>
            <person name="Diaz A."/>
            <person name="Albertini E."/>
            <person name="Caccamo M."/>
            <person name="Echenique V."/>
        </authorList>
    </citation>
    <scope>NUCLEOTIDE SEQUENCE [LARGE SCALE GENOMIC DNA]</scope>
    <source>
        <strain evidence="4">cv. Victoria</strain>
        <tissue evidence="3">Leaf</tissue>
    </source>
</reference>
<dbReference type="InterPro" id="IPR034288">
    <property type="entry name" value="CuRO_1_LCC"/>
</dbReference>
<feature type="domain" description="Plastocyanin-like" evidence="2">
    <location>
        <begin position="40"/>
        <end position="153"/>
    </location>
</feature>
<comment type="similarity">
    <text evidence="1">Belongs to the multicopper oxidase family.</text>
</comment>
<dbReference type="SUPFAM" id="SSF49503">
    <property type="entry name" value="Cupredoxins"/>
    <property type="match status" value="2"/>
</dbReference>
<evidence type="ECO:0000256" key="1">
    <source>
        <dbReference type="ARBA" id="ARBA00010609"/>
    </source>
</evidence>
<dbReference type="GO" id="GO:0005507">
    <property type="term" value="F:copper ion binding"/>
    <property type="evidence" value="ECO:0007669"/>
    <property type="project" value="InterPro"/>
</dbReference>
<proteinExistence type="inferred from homology"/>
<dbReference type="GO" id="GO:0016491">
    <property type="term" value="F:oxidoreductase activity"/>
    <property type="evidence" value="ECO:0007669"/>
    <property type="project" value="TreeGrafter"/>
</dbReference>
<dbReference type="CDD" id="cd13849">
    <property type="entry name" value="CuRO_1_LCC_plant"/>
    <property type="match status" value="1"/>
</dbReference>
<name>A0A5J9UKV4_9POAL</name>
<dbReference type="Pfam" id="PF07732">
    <property type="entry name" value="Cu-oxidase_3"/>
    <property type="match status" value="1"/>
</dbReference>
<organism evidence="3 4">
    <name type="scientific">Eragrostis curvula</name>
    <name type="common">weeping love grass</name>
    <dbReference type="NCBI Taxonomy" id="38414"/>
    <lineage>
        <taxon>Eukaryota</taxon>
        <taxon>Viridiplantae</taxon>
        <taxon>Streptophyta</taxon>
        <taxon>Embryophyta</taxon>
        <taxon>Tracheophyta</taxon>
        <taxon>Spermatophyta</taxon>
        <taxon>Magnoliopsida</taxon>
        <taxon>Liliopsida</taxon>
        <taxon>Poales</taxon>
        <taxon>Poaceae</taxon>
        <taxon>PACMAD clade</taxon>
        <taxon>Chloridoideae</taxon>
        <taxon>Eragrostideae</taxon>
        <taxon>Eragrostidinae</taxon>
        <taxon>Eragrostis</taxon>
    </lineage>
</organism>